<evidence type="ECO:0000256" key="4">
    <source>
        <dbReference type="ARBA" id="ARBA00023172"/>
    </source>
</evidence>
<gene>
    <name evidence="6" type="primary">rmuC</name>
    <name evidence="6" type="ORF">GTW09_02495</name>
</gene>
<protein>
    <submittedName>
        <fullName evidence="6">DNA recombination protein RmuC</fullName>
    </submittedName>
</protein>
<comment type="caution">
    <text evidence="6">The sequence shown here is derived from an EMBL/GenBank/DDBJ whole genome shotgun (WGS) entry which is preliminary data.</text>
</comment>
<keyword evidence="4" id="KW-0233">DNA recombination</keyword>
<dbReference type="InterPro" id="IPR003798">
    <property type="entry name" value="DNA_recombination_RmuC"/>
</dbReference>
<sequence>MHKAQVSKLQTQVEEKKRQLEQAKNDLAVHKNELNEKQNSTLQLSKLCAEQSEKLNQFDELRSELVNAKDEIRSYVVKVQTLSNENAEQAEKLKNLEELKTELSTTKQALTARIETISNLKSELSADNEAKRAMQEKIALLEAAEKRLVTQFENTANKIFKEKSGEFSQQSKQSMDALLSPLKQQIGAFSKQVSDVYTNEAKERHALKEEVTGLKALNEQMSKEATALTRALKGDNKKQGTWGEVVLERVLQESGLRKDHEYETQKNLKGEGGDTFKPDVIVHLPGSKDVVIDSKMALTAYERFFNAENDLIEAQALKEHVSAIKKHIKDLSGKNYQDLHGIKTLDYILMFIPVEPAFNAAIEHDPEIIQMALASNIMLVSPTNLMVALKTINNMWRIEHQNVNAQEIAKKAGAIYDKLVGFVEDMNKLGNHMQRAEGSYQEAMKKLSTGTGNLIRRAEQMKELRIGNNKALPETLVEQSGAGVIAVNG</sequence>
<proteinExistence type="inferred from homology"/>
<feature type="coiled-coil region" evidence="5">
    <location>
        <begin position="3"/>
        <end position="137"/>
    </location>
</feature>
<dbReference type="PANTHER" id="PTHR30563">
    <property type="entry name" value="DNA RECOMBINATION PROTEIN RMUC"/>
    <property type="match status" value="1"/>
</dbReference>
<evidence type="ECO:0000256" key="5">
    <source>
        <dbReference type="SAM" id="Coils"/>
    </source>
</evidence>
<evidence type="ECO:0000313" key="6">
    <source>
        <dbReference type="EMBL" id="NDW20397.1"/>
    </source>
</evidence>
<keyword evidence="3 5" id="KW-0175">Coiled coil</keyword>
<name>A0A6L9MQQ2_9ALTE</name>
<reference evidence="6 7" key="1">
    <citation type="submission" date="2020-01" db="EMBL/GenBank/DDBJ databases">
        <title>Genomes of bacteria type strains.</title>
        <authorList>
            <person name="Chen J."/>
            <person name="Zhu S."/>
            <person name="Yang J."/>
        </authorList>
    </citation>
    <scope>NUCLEOTIDE SEQUENCE [LARGE SCALE GENOMIC DNA]</scope>
    <source>
        <strain evidence="6 7">LMG 22958</strain>
    </source>
</reference>
<accession>A0A6L9MQQ2</accession>
<comment type="similarity">
    <text evidence="2">Belongs to the RmuC family.</text>
</comment>
<dbReference type="PANTHER" id="PTHR30563:SF0">
    <property type="entry name" value="DNA RECOMBINATION PROTEIN RMUC"/>
    <property type="match status" value="1"/>
</dbReference>
<organism evidence="6 7">
    <name type="scientific">Alteromonas hispanica</name>
    <dbReference type="NCBI Taxonomy" id="315421"/>
    <lineage>
        <taxon>Bacteria</taxon>
        <taxon>Pseudomonadati</taxon>
        <taxon>Pseudomonadota</taxon>
        <taxon>Gammaproteobacteria</taxon>
        <taxon>Alteromonadales</taxon>
        <taxon>Alteromonadaceae</taxon>
        <taxon>Alteromonas/Salinimonas group</taxon>
        <taxon>Alteromonas</taxon>
    </lineage>
</organism>
<evidence type="ECO:0000256" key="2">
    <source>
        <dbReference type="ARBA" id="ARBA00009840"/>
    </source>
</evidence>
<dbReference type="Pfam" id="PF02646">
    <property type="entry name" value="RmuC"/>
    <property type="match status" value="1"/>
</dbReference>
<dbReference type="GO" id="GO:0006310">
    <property type="term" value="P:DNA recombination"/>
    <property type="evidence" value="ECO:0007669"/>
    <property type="project" value="UniProtKB-KW"/>
</dbReference>
<evidence type="ECO:0000256" key="3">
    <source>
        <dbReference type="ARBA" id="ARBA00023054"/>
    </source>
</evidence>
<keyword evidence="7" id="KW-1185">Reference proteome</keyword>
<dbReference type="Proteomes" id="UP000478837">
    <property type="component" value="Unassembled WGS sequence"/>
</dbReference>
<dbReference type="EMBL" id="JAAAWP010000001">
    <property type="protein sequence ID" value="NDW20397.1"/>
    <property type="molecule type" value="Genomic_DNA"/>
</dbReference>
<evidence type="ECO:0000313" key="7">
    <source>
        <dbReference type="Proteomes" id="UP000478837"/>
    </source>
</evidence>
<dbReference type="AlphaFoldDB" id="A0A6L9MQQ2"/>
<comment type="function">
    <text evidence="1">Involved in DNA recombination.</text>
</comment>
<evidence type="ECO:0000256" key="1">
    <source>
        <dbReference type="ARBA" id="ARBA00003416"/>
    </source>
</evidence>